<proteinExistence type="inferred from homology"/>
<dbReference type="OrthoDB" id="25896at2759"/>
<dbReference type="RefSeq" id="XP_022106242.1">
    <property type="nucleotide sequence ID" value="XM_022250550.1"/>
</dbReference>
<evidence type="ECO:0000256" key="2">
    <source>
        <dbReference type="ARBA" id="ARBA00022741"/>
    </source>
</evidence>
<evidence type="ECO:0000256" key="1">
    <source>
        <dbReference type="ARBA" id="ARBA00006270"/>
    </source>
</evidence>
<feature type="region of interest" description="Disordered" evidence="3">
    <location>
        <begin position="195"/>
        <end position="223"/>
    </location>
</feature>
<dbReference type="PANTHER" id="PTHR47978">
    <property type="match status" value="1"/>
</dbReference>
<dbReference type="GeneID" id="110987645"/>
<dbReference type="PROSITE" id="PS51419">
    <property type="entry name" value="RAB"/>
    <property type="match status" value="1"/>
</dbReference>
<sequence>MSSQPEKKRADVKVVIIGDAFVGKTTFIRRYMERRFSENLGTVGACFFLKQWHDYNIAIWDTAGEERFSGLSSFYCRDASAAIVAFDLTNQRSFDLLSERYLPLLDAAKEDCLLCLTGMKLDLTNDKARVDRQQAEKFAVQVNEPRYRDAAEAGLPKPYFETSSLTGENVDKVFEFIFSTLLPVTKDGTSIQRKASQQSRGIVHVEADDDQSPQMSKSKSCCK</sequence>
<organism evidence="4 5">
    <name type="scientific">Acanthaster planci</name>
    <name type="common">Crown-of-thorns starfish</name>
    <dbReference type="NCBI Taxonomy" id="133434"/>
    <lineage>
        <taxon>Eukaryota</taxon>
        <taxon>Metazoa</taxon>
        <taxon>Echinodermata</taxon>
        <taxon>Eleutherozoa</taxon>
        <taxon>Asterozoa</taxon>
        <taxon>Asteroidea</taxon>
        <taxon>Valvatacea</taxon>
        <taxon>Valvatida</taxon>
        <taxon>Acanthasteridae</taxon>
        <taxon>Acanthaster</taxon>
    </lineage>
</organism>
<protein>
    <submittedName>
        <fullName evidence="5">Ras-related protein Rab-20-like</fullName>
    </submittedName>
</protein>
<comment type="similarity">
    <text evidence="1">Belongs to the small GTPase superfamily. Rab family.</text>
</comment>
<dbReference type="GO" id="GO:0005525">
    <property type="term" value="F:GTP binding"/>
    <property type="evidence" value="ECO:0007669"/>
    <property type="project" value="InterPro"/>
</dbReference>
<name>A0A8B7ZME7_ACAPL</name>
<evidence type="ECO:0000256" key="3">
    <source>
        <dbReference type="SAM" id="MobiDB-lite"/>
    </source>
</evidence>
<dbReference type="InterPro" id="IPR027417">
    <property type="entry name" value="P-loop_NTPase"/>
</dbReference>
<dbReference type="Gene3D" id="3.40.50.300">
    <property type="entry name" value="P-loop containing nucleotide triphosphate hydrolases"/>
    <property type="match status" value="1"/>
</dbReference>
<dbReference type="SMART" id="SM00173">
    <property type="entry name" value="RAS"/>
    <property type="match status" value="1"/>
</dbReference>
<dbReference type="NCBIfam" id="TIGR00231">
    <property type="entry name" value="small_GTP"/>
    <property type="match status" value="1"/>
</dbReference>
<dbReference type="SUPFAM" id="SSF52540">
    <property type="entry name" value="P-loop containing nucleoside triphosphate hydrolases"/>
    <property type="match status" value="1"/>
</dbReference>
<dbReference type="Proteomes" id="UP000694845">
    <property type="component" value="Unplaced"/>
</dbReference>
<feature type="compositionally biased region" description="Polar residues" evidence="3">
    <location>
        <begin position="212"/>
        <end position="223"/>
    </location>
</feature>
<dbReference type="SMART" id="SM00176">
    <property type="entry name" value="RAN"/>
    <property type="match status" value="1"/>
</dbReference>
<reference evidence="5" key="1">
    <citation type="submission" date="2025-08" db="UniProtKB">
        <authorList>
            <consortium name="RefSeq"/>
        </authorList>
    </citation>
    <scope>IDENTIFICATION</scope>
</reference>
<dbReference type="PROSITE" id="PS51421">
    <property type="entry name" value="RAS"/>
    <property type="match status" value="1"/>
</dbReference>
<evidence type="ECO:0000313" key="5">
    <source>
        <dbReference type="RefSeq" id="XP_022106242.1"/>
    </source>
</evidence>
<dbReference type="SMART" id="SM00175">
    <property type="entry name" value="RAB"/>
    <property type="match status" value="1"/>
</dbReference>
<dbReference type="SMART" id="SM00174">
    <property type="entry name" value="RHO"/>
    <property type="match status" value="1"/>
</dbReference>
<dbReference type="InterPro" id="IPR001806">
    <property type="entry name" value="Small_GTPase"/>
</dbReference>
<dbReference type="PRINTS" id="PR00449">
    <property type="entry name" value="RASTRNSFRMNG"/>
</dbReference>
<evidence type="ECO:0000313" key="4">
    <source>
        <dbReference type="Proteomes" id="UP000694845"/>
    </source>
</evidence>
<dbReference type="InterPro" id="IPR005225">
    <property type="entry name" value="Small_GTP-bd"/>
</dbReference>
<dbReference type="AlphaFoldDB" id="A0A8B7ZME7"/>
<gene>
    <name evidence="5" type="primary">LOC110987645</name>
</gene>
<keyword evidence="2" id="KW-0547">Nucleotide-binding</keyword>
<dbReference type="Pfam" id="PF00071">
    <property type="entry name" value="Ras"/>
    <property type="match status" value="1"/>
</dbReference>
<dbReference type="KEGG" id="aplc:110987645"/>
<dbReference type="GO" id="GO:0003924">
    <property type="term" value="F:GTPase activity"/>
    <property type="evidence" value="ECO:0007669"/>
    <property type="project" value="InterPro"/>
</dbReference>
<dbReference type="OMA" id="DEQDMPA"/>
<accession>A0A8B7ZME7</accession>
<keyword evidence="4" id="KW-1185">Reference proteome</keyword>